<feature type="signal peptide" evidence="1">
    <location>
        <begin position="1"/>
        <end position="23"/>
    </location>
</feature>
<protein>
    <recommendedName>
        <fullName evidence="4">Lipoprotein</fullName>
    </recommendedName>
</protein>
<organism evidence="2 3">
    <name type="scientific">Acidovorax bellezanensis</name>
    <dbReference type="NCBI Taxonomy" id="2976702"/>
    <lineage>
        <taxon>Bacteria</taxon>
        <taxon>Pseudomonadati</taxon>
        <taxon>Pseudomonadota</taxon>
        <taxon>Betaproteobacteria</taxon>
        <taxon>Burkholderiales</taxon>
        <taxon>Comamonadaceae</taxon>
        <taxon>Acidovorax</taxon>
    </lineage>
</organism>
<accession>A0ABT2PQY4</accession>
<reference evidence="2 3" key="1">
    <citation type="submission" date="2022-09" db="EMBL/GenBank/DDBJ databases">
        <title>Draft genome of isolate Be4.</title>
        <authorList>
            <person name="Sanchez-Castro I."/>
            <person name="Martinez-Rodriguez P."/>
            <person name="Descostes M."/>
            <person name="Merroun M."/>
        </authorList>
    </citation>
    <scope>NUCLEOTIDE SEQUENCE [LARGE SCALE GENOMIC DNA]</scope>
    <source>
        <strain evidence="2 3">Be4</strain>
    </source>
</reference>
<dbReference type="RefSeq" id="WP_261500850.1">
    <property type="nucleotide sequence ID" value="NZ_JAODYH010000005.1"/>
</dbReference>
<evidence type="ECO:0000313" key="2">
    <source>
        <dbReference type="EMBL" id="MCT9811612.1"/>
    </source>
</evidence>
<evidence type="ECO:0000313" key="3">
    <source>
        <dbReference type="Proteomes" id="UP001525968"/>
    </source>
</evidence>
<comment type="caution">
    <text evidence="2">The sequence shown here is derived from an EMBL/GenBank/DDBJ whole genome shotgun (WGS) entry which is preliminary data.</text>
</comment>
<sequence length="51" mass="5086">MKIYMRWCAALALAAGLAGCAGGSPVQGAGDSSRSGVTVFGDIDVGVSRVR</sequence>
<evidence type="ECO:0000256" key="1">
    <source>
        <dbReference type="SAM" id="SignalP"/>
    </source>
</evidence>
<gene>
    <name evidence="2" type="ORF">N0K08_13255</name>
</gene>
<keyword evidence="1" id="KW-0732">Signal</keyword>
<dbReference type="Proteomes" id="UP001525968">
    <property type="component" value="Unassembled WGS sequence"/>
</dbReference>
<proteinExistence type="predicted"/>
<dbReference type="PROSITE" id="PS51257">
    <property type="entry name" value="PROKAR_LIPOPROTEIN"/>
    <property type="match status" value="1"/>
</dbReference>
<dbReference type="EMBL" id="JAODYH010000005">
    <property type="protein sequence ID" value="MCT9811612.1"/>
    <property type="molecule type" value="Genomic_DNA"/>
</dbReference>
<keyword evidence="3" id="KW-1185">Reference proteome</keyword>
<evidence type="ECO:0008006" key="4">
    <source>
        <dbReference type="Google" id="ProtNLM"/>
    </source>
</evidence>
<feature type="chain" id="PRO_5046743344" description="Lipoprotein" evidence="1">
    <location>
        <begin position="24"/>
        <end position="51"/>
    </location>
</feature>
<name>A0ABT2PQY4_9BURK</name>